<dbReference type="GO" id="GO:0004984">
    <property type="term" value="F:olfactory receptor activity"/>
    <property type="evidence" value="ECO:0007669"/>
    <property type="project" value="InterPro"/>
</dbReference>
<keyword evidence="6 10" id="KW-1133">Transmembrane helix</keyword>
<evidence type="ECO:0000256" key="8">
    <source>
        <dbReference type="ARBA" id="ARBA00023170"/>
    </source>
</evidence>
<evidence type="ECO:0000313" key="11">
    <source>
        <dbReference type="EMBL" id="KAK9299143.1"/>
    </source>
</evidence>
<dbReference type="AlphaFoldDB" id="A0AAW0ZR46"/>
<reference evidence="11 12" key="1">
    <citation type="submission" date="2024-05" db="EMBL/GenBank/DDBJ databases">
        <title>The nuclear and mitochondrial genome assemblies of Tetragonisca angustula (Apidae: Meliponini), a tiny yet remarkable pollinator in the Neotropics.</title>
        <authorList>
            <person name="Ferrari R."/>
            <person name="Ricardo P.C."/>
            <person name="Dias F.C."/>
            <person name="Araujo N.S."/>
            <person name="Soares D.O."/>
            <person name="Zhou Q.-S."/>
            <person name="Zhu C.-D."/>
            <person name="Coutinho L."/>
            <person name="Airas M.C."/>
            <person name="Batista T.M."/>
        </authorList>
    </citation>
    <scope>NUCLEOTIDE SEQUENCE [LARGE SCALE GENOMIC DNA]</scope>
    <source>
        <strain evidence="11">ASF017062</strain>
        <tissue evidence="11">Abdomen</tissue>
    </source>
</reference>
<keyword evidence="2" id="KW-1003">Cell membrane</keyword>
<dbReference type="Proteomes" id="UP001432146">
    <property type="component" value="Unassembled WGS sequence"/>
</dbReference>
<evidence type="ECO:0000256" key="7">
    <source>
        <dbReference type="ARBA" id="ARBA00023136"/>
    </source>
</evidence>
<dbReference type="GO" id="GO:0005886">
    <property type="term" value="C:plasma membrane"/>
    <property type="evidence" value="ECO:0007669"/>
    <property type="project" value="UniProtKB-SubCell"/>
</dbReference>
<dbReference type="Pfam" id="PF02949">
    <property type="entry name" value="7tm_6"/>
    <property type="match status" value="1"/>
</dbReference>
<comment type="subcellular location">
    <subcellularLocation>
        <location evidence="1">Cell membrane</location>
        <topology evidence="1">Multi-pass membrane protein</topology>
    </subcellularLocation>
</comment>
<name>A0AAW0ZR46_9HYME</name>
<keyword evidence="5" id="KW-0552">Olfaction</keyword>
<keyword evidence="7 10" id="KW-0472">Membrane</keyword>
<evidence type="ECO:0000256" key="5">
    <source>
        <dbReference type="ARBA" id="ARBA00022725"/>
    </source>
</evidence>
<feature type="transmembrane region" description="Helical" evidence="10">
    <location>
        <begin position="53"/>
        <end position="75"/>
    </location>
</feature>
<dbReference type="InterPro" id="IPR004117">
    <property type="entry name" value="7tm6_olfct_rcpt"/>
</dbReference>
<keyword evidence="4 10" id="KW-0812">Transmembrane</keyword>
<evidence type="ECO:0000256" key="6">
    <source>
        <dbReference type="ARBA" id="ARBA00022989"/>
    </source>
</evidence>
<keyword evidence="8" id="KW-0675">Receptor</keyword>
<organism evidence="11 12">
    <name type="scientific">Tetragonisca angustula</name>
    <dbReference type="NCBI Taxonomy" id="166442"/>
    <lineage>
        <taxon>Eukaryota</taxon>
        <taxon>Metazoa</taxon>
        <taxon>Ecdysozoa</taxon>
        <taxon>Arthropoda</taxon>
        <taxon>Hexapoda</taxon>
        <taxon>Insecta</taxon>
        <taxon>Pterygota</taxon>
        <taxon>Neoptera</taxon>
        <taxon>Endopterygota</taxon>
        <taxon>Hymenoptera</taxon>
        <taxon>Apocrita</taxon>
        <taxon>Aculeata</taxon>
        <taxon>Apoidea</taxon>
        <taxon>Anthophila</taxon>
        <taxon>Apidae</taxon>
        <taxon>Tetragonisca</taxon>
    </lineage>
</organism>
<evidence type="ECO:0000256" key="9">
    <source>
        <dbReference type="ARBA" id="ARBA00023224"/>
    </source>
</evidence>
<dbReference type="PANTHER" id="PTHR21137:SF35">
    <property type="entry name" value="ODORANT RECEPTOR 19A-RELATED"/>
    <property type="match status" value="1"/>
</dbReference>
<feature type="transmembrane region" description="Helical" evidence="10">
    <location>
        <begin position="20"/>
        <end position="41"/>
    </location>
</feature>
<accession>A0AAW0ZR46</accession>
<keyword evidence="9" id="KW-0807">Transducer</keyword>
<evidence type="ECO:0000256" key="3">
    <source>
        <dbReference type="ARBA" id="ARBA00022606"/>
    </source>
</evidence>
<dbReference type="GO" id="GO:0007165">
    <property type="term" value="P:signal transduction"/>
    <property type="evidence" value="ECO:0007669"/>
    <property type="project" value="UniProtKB-KW"/>
</dbReference>
<evidence type="ECO:0000256" key="4">
    <source>
        <dbReference type="ARBA" id="ARBA00022692"/>
    </source>
</evidence>
<keyword evidence="12" id="KW-1185">Reference proteome</keyword>
<evidence type="ECO:0000256" key="10">
    <source>
        <dbReference type="SAM" id="Phobius"/>
    </source>
</evidence>
<protein>
    <submittedName>
        <fullName evidence="11">Uncharacterized protein</fullName>
    </submittedName>
</protein>
<evidence type="ECO:0000256" key="2">
    <source>
        <dbReference type="ARBA" id="ARBA00022475"/>
    </source>
</evidence>
<comment type="caution">
    <text evidence="11">The sequence shown here is derived from an EMBL/GenBank/DDBJ whole genome shotgun (WGS) entry which is preliminary data.</text>
</comment>
<evidence type="ECO:0000256" key="1">
    <source>
        <dbReference type="ARBA" id="ARBA00004651"/>
    </source>
</evidence>
<gene>
    <name evidence="11" type="ORF">QLX08_007760</name>
</gene>
<proteinExistence type="predicted"/>
<evidence type="ECO:0000313" key="12">
    <source>
        <dbReference type="Proteomes" id="UP001432146"/>
    </source>
</evidence>
<dbReference type="PANTHER" id="PTHR21137">
    <property type="entry name" value="ODORANT RECEPTOR"/>
    <property type="match status" value="1"/>
</dbReference>
<feature type="transmembrane region" description="Helical" evidence="10">
    <location>
        <begin position="124"/>
        <end position="145"/>
    </location>
</feature>
<dbReference type="GO" id="GO:0005549">
    <property type="term" value="F:odorant binding"/>
    <property type="evidence" value="ECO:0007669"/>
    <property type="project" value="InterPro"/>
</dbReference>
<keyword evidence="3" id="KW-0716">Sensory transduction</keyword>
<dbReference type="EMBL" id="JAWNGG020000155">
    <property type="protein sequence ID" value="KAK9299143.1"/>
    <property type="molecule type" value="Genomic_DNA"/>
</dbReference>
<sequence>MEIVQRHTKILKFSAKFEMILQEVCLFEFIGTTFVICLIEYYCITDWQQDNKFGLITYSVVLVSLTFNMYLWCYIGDLLIEKSTSIGESCCMIDWYRLPAKTAQGLVLIIAMSNTPMKISAGKIVYISLSTFGNVLKSSFAYFSFVRNTLME</sequence>